<protein>
    <submittedName>
        <fullName evidence="1">Uncharacterized protein</fullName>
    </submittedName>
</protein>
<dbReference type="Proteomes" id="UP001185927">
    <property type="component" value="Unassembled WGS sequence"/>
</dbReference>
<gene>
    <name evidence="1" type="ORF">R3Q16_32790</name>
</gene>
<evidence type="ECO:0000313" key="1">
    <source>
        <dbReference type="EMBL" id="MDV6271392.1"/>
    </source>
</evidence>
<reference evidence="1 2" key="1">
    <citation type="submission" date="2023-10" db="EMBL/GenBank/DDBJ databases">
        <title>Development of a sustainable strategy for remediation of hydrocarbon-contaminated territories based on the waste exchange concept.</title>
        <authorList>
            <person name="Krivoruchko A."/>
        </authorList>
    </citation>
    <scope>NUCLEOTIDE SEQUENCE [LARGE SCALE GENOMIC DNA]</scope>
    <source>
        <strain evidence="1 2">IEGM 1203</strain>
    </source>
</reference>
<evidence type="ECO:0000313" key="2">
    <source>
        <dbReference type="Proteomes" id="UP001185927"/>
    </source>
</evidence>
<proteinExistence type="predicted"/>
<organism evidence="1 2">
    <name type="scientific">Rhodococcus globerulus</name>
    <dbReference type="NCBI Taxonomy" id="33008"/>
    <lineage>
        <taxon>Bacteria</taxon>
        <taxon>Bacillati</taxon>
        <taxon>Actinomycetota</taxon>
        <taxon>Actinomycetes</taxon>
        <taxon>Mycobacteriales</taxon>
        <taxon>Nocardiaceae</taxon>
        <taxon>Rhodococcus</taxon>
    </lineage>
</organism>
<keyword evidence="2" id="KW-1185">Reference proteome</keyword>
<name>A0ABU4C4G5_RHOGO</name>
<accession>A0ABU4C4G5</accession>
<dbReference type="EMBL" id="JAWLKB010000043">
    <property type="protein sequence ID" value="MDV6271392.1"/>
    <property type="molecule type" value="Genomic_DNA"/>
</dbReference>
<sequence length="40" mass="4372">MQTASKDFSDIPAALGMPHAYWGFGGIDPDVYRVAESAWL</sequence>
<dbReference type="RefSeq" id="WP_317545823.1">
    <property type="nucleotide sequence ID" value="NZ_JAWLKB010000043.1"/>
</dbReference>
<comment type="caution">
    <text evidence="1">The sequence shown here is derived from an EMBL/GenBank/DDBJ whole genome shotgun (WGS) entry which is preliminary data.</text>
</comment>